<dbReference type="PRINTS" id="PR00196">
    <property type="entry name" value="ANNEXIN"/>
</dbReference>
<dbReference type="Pfam" id="PF00191">
    <property type="entry name" value="Annexin"/>
    <property type="match status" value="3"/>
</dbReference>
<keyword evidence="5 7" id="KW-0111">Calcium/phospholipid-binding</keyword>
<evidence type="ECO:0000256" key="3">
    <source>
        <dbReference type="ARBA" id="ARBA00022837"/>
    </source>
</evidence>
<accession>A0AAW1M3I3</accession>
<feature type="binding site" evidence="6">
    <location>
        <position position="313"/>
    </location>
    <ligand>
        <name>Ca(2+)</name>
        <dbReference type="ChEBI" id="CHEBI:29108"/>
        <label>1</label>
    </ligand>
</feature>
<proteinExistence type="inferred from homology"/>
<name>A0AAW1M3I3_SAPOF</name>
<dbReference type="GO" id="GO:0009651">
    <property type="term" value="P:response to salt stress"/>
    <property type="evidence" value="ECO:0007669"/>
    <property type="project" value="TreeGrafter"/>
</dbReference>
<dbReference type="SMART" id="SM00335">
    <property type="entry name" value="ANX"/>
    <property type="match status" value="4"/>
</dbReference>
<dbReference type="GO" id="GO:0001786">
    <property type="term" value="F:phosphatidylserine binding"/>
    <property type="evidence" value="ECO:0007669"/>
    <property type="project" value="TreeGrafter"/>
</dbReference>
<dbReference type="GO" id="GO:0009409">
    <property type="term" value="P:response to cold"/>
    <property type="evidence" value="ECO:0007669"/>
    <property type="project" value="TreeGrafter"/>
</dbReference>
<reference evidence="8" key="1">
    <citation type="submission" date="2024-03" db="EMBL/GenBank/DDBJ databases">
        <title>WGS assembly of Saponaria officinalis var. Norfolk2.</title>
        <authorList>
            <person name="Jenkins J."/>
            <person name="Shu S."/>
            <person name="Grimwood J."/>
            <person name="Barry K."/>
            <person name="Goodstein D."/>
            <person name="Schmutz J."/>
            <person name="Leebens-Mack J."/>
            <person name="Osbourn A."/>
        </authorList>
    </citation>
    <scope>NUCLEOTIDE SEQUENCE [LARGE SCALE GENOMIC DNA]</scope>
    <source>
        <strain evidence="8">JIC</strain>
    </source>
</reference>
<dbReference type="GO" id="GO:0009408">
    <property type="term" value="P:response to heat"/>
    <property type="evidence" value="ECO:0007669"/>
    <property type="project" value="TreeGrafter"/>
</dbReference>
<dbReference type="GO" id="GO:0005544">
    <property type="term" value="F:calcium-dependent phospholipid binding"/>
    <property type="evidence" value="ECO:0007669"/>
    <property type="project" value="UniProtKB-KW"/>
</dbReference>
<feature type="binding site" evidence="6">
    <location>
        <position position="74"/>
    </location>
    <ligand>
        <name>Ca(2+)</name>
        <dbReference type="ChEBI" id="CHEBI:29108"/>
        <label>1</label>
    </ligand>
</feature>
<dbReference type="GO" id="GO:0005509">
    <property type="term" value="F:calcium ion binding"/>
    <property type="evidence" value="ECO:0007669"/>
    <property type="project" value="InterPro"/>
</dbReference>
<feature type="binding site" evidence="6">
    <location>
        <position position="314"/>
    </location>
    <ligand>
        <name>Ca(2+)</name>
        <dbReference type="ChEBI" id="CHEBI:29108"/>
        <label>1</label>
    </ligand>
</feature>
<dbReference type="InterPro" id="IPR009118">
    <property type="entry name" value="AnnexinD_plant"/>
</dbReference>
<dbReference type="PANTHER" id="PTHR10502:SF99">
    <property type="entry name" value="ANNEXIN D3"/>
    <property type="match status" value="1"/>
</dbReference>
<feature type="binding site" evidence="6">
    <location>
        <position position="32"/>
    </location>
    <ligand>
        <name>Ca(2+)</name>
        <dbReference type="ChEBI" id="CHEBI:29108"/>
        <label>1</label>
    </ligand>
</feature>
<keyword evidence="1 6" id="KW-0479">Metal-binding</keyword>
<dbReference type="FunFam" id="1.10.220.10:FF:000008">
    <property type="entry name" value="Annexin"/>
    <property type="match status" value="1"/>
</dbReference>
<dbReference type="Gene3D" id="1.10.220.10">
    <property type="entry name" value="Annexin"/>
    <property type="match status" value="4"/>
</dbReference>
<dbReference type="Proteomes" id="UP001443914">
    <property type="component" value="Unassembled WGS sequence"/>
</dbReference>
<organism evidence="8 9">
    <name type="scientific">Saponaria officinalis</name>
    <name type="common">Common soapwort</name>
    <name type="synonym">Lychnis saponaria</name>
    <dbReference type="NCBI Taxonomy" id="3572"/>
    <lineage>
        <taxon>Eukaryota</taxon>
        <taxon>Viridiplantae</taxon>
        <taxon>Streptophyta</taxon>
        <taxon>Embryophyta</taxon>
        <taxon>Tracheophyta</taxon>
        <taxon>Spermatophyta</taxon>
        <taxon>Magnoliopsida</taxon>
        <taxon>eudicotyledons</taxon>
        <taxon>Gunneridae</taxon>
        <taxon>Pentapetalae</taxon>
        <taxon>Caryophyllales</taxon>
        <taxon>Caryophyllaceae</taxon>
        <taxon>Caryophylleae</taxon>
        <taxon>Saponaria</taxon>
    </lineage>
</organism>
<dbReference type="GO" id="GO:0005737">
    <property type="term" value="C:cytoplasm"/>
    <property type="evidence" value="ECO:0007669"/>
    <property type="project" value="TreeGrafter"/>
</dbReference>
<evidence type="ECO:0000313" key="9">
    <source>
        <dbReference type="Proteomes" id="UP001443914"/>
    </source>
</evidence>
<gene>
    <name evidence="8" type="ORF">RND81_03G136500</name>
</gene>
<dbReference type="InterPro" id="IPR001464">
    <property type="entry name" value="Annexin"/>
</dbReference>
<feature type="binding site" evidence="6">
    <location>
        <position position="30"/>
    </location>
    <ligand>
        <name>Ca(2+)</name>
        <dbReference type="ChEBI" id="CHEBI:29108"/>
        <label>1</label>
    </ligand>
</feature>
<feature type="binding site" evidence="6">
    <location>
        <position position="319"/>
    </location>
    <ligand>
        <name>Ca(2+)</name>
        <dbReference type="ChEBI" id="CHEBI:29108"/>
        <label>1</label>
    </ligand>
</feature>
<protein>
    <recommendedName>
        <fullName evidence="7">Annexin</fullName>
    </recommendedName>
</protein>
<comment type="domain">
    <text evidence="7">A pair of annexin repeats may form one binding site for calcium and phospholipid.</text>
</comment>
<evidence type="ECO:0000256" key="5">
    <source>
        <dbReference type="ARBA" id="ARBA00023302"/>
    </source>
</evidence>
<dbReference type="PROSITE" id="PS00223">
    <property type="entry name" value="ANNEXIN_1"/>
    <property type="match status" value="1"/>
</dbReference>
<dbReference type="GO" id="GO:0009414">
    <property type="term" value="P:response to water deprivation"/>
    <property type="evidence" value="ECO:0007669"/>
    <property type="project" value="TreeGrafter"/>
</dbReference>
<dbReference type="PRINTS" id="PR01814">
    <property type="entry name" value="ANNEXINPLANT"/>
</dbReference>
<feature type="binding site" evidence="6">
    <location>
        <position position="269"/>
    </location>
    <ligand>
        <name>Ca(2+)</name>
        <dbReference type="ChEBI" id="CHEBI:29108"/>
        <label>1</label>
    </ligand>
</feature>
<dbReference type="GO" id="GO:0005886">
    <property type="term" value="C:plasma membrane"/>
    <property type="evidence" value="ECO:0007669"/>
    <property type="project" value="TreeGrafter"/>
</dbReference>
<keyword evidence="3 6" id="KW-0106">Calcium</keyword>
<evidence type="ECO:0000256" key="6">
    <source>
        <dbReference type="PIRSR" id="PIRSR609118-1"/>
    </source>
</evidence>
<dbReference type="InterPro" id="IPR037104">
    <property type="entry name" value="Annexin_sf"/>
</dbReference>
<evidence type="ECO:0000313" key="8">
    <source>
        <dbReference type="EMBL" id="KAK9741900.1"/>
    </source>
</evidence>
<dbReference type="PROSITE" id="PS51897">
    <property type="entry name" value="ANNEXIN_2"/>
    <property type="match status" value="3"/>
</dbReference>
<dbReference type="EMBL" id="JBDFQZ010000003">
    <property type="protein sequence ID" value="KAK9741900.1"/>
    <property type="molecule type" value="Genomic_DNA"/>
</dbReference>
<dbReference type="PANTHER" id="PTHR10502">
    <property type="entry name" value="ANNEXIN"/>
    <property type="match status" value="1"/>
</dbReference>
<dbReference type="FunFam" id="1.10.220.10:FF:000006">
    <property type="entry name" value="Annexin"/>
    <property type="match status" value="1"/>
</dbReference>
<keyword evidence="2 7" id="KW-0677">Repeat</keyword>
<evidence type="ECO:0000256" key="1">
    <source>
        <dbReference type="ARBA" id="ARBA00022723"/>
    </source>
</evidence>
<dbReference type="InterPro" id="IPR018502">
    <property type="entry name" value="Annexin_repeat"/>
</dbReference>
<evidence type="ECO:0000256" key="7">
    <source>
        <dbReference type="RuleBase" id="RU003540"/>
    </source>
</evidence>
<feature type="binding site" evidence="6">
    <location>
        <position position="34"/>
    </location>
    <ligand>
        <name>Ca(2+)</name>
        <dbReference type="ChEBI" id="CHEBI:29108"/>
        <label>1</label>
    </ligand>
</feature>
<evidence type="ECO:0000256" key="4">
    <source>
        <dbReference type="ARBA" id="ARBA00023216"/>
    </source>
</evidence>
<dbReference type="AlphaFoldDB" id="A0AAW1M3I3"/>
<evidence type="ECO:0000256" key="2">
    <source>
        <dbReference type="ARBA" id="ARBA00022737"/>
    </source>
</evidence>
<keyword evidence="9" id="KW-1185">Reference proteome</keyword>
<keyword evidence="4 7" id="KW-0041">Annexin</keyword>
<dbReference type="FunFam" id="1.10.220.10:FF:000001">
    <property type="entry name" value="Annexin"/>
    <property type="match status" value="1"/>
</dbReference>
<feature type="binding site" evidence="6">
    <location>
        <position position="273"/>
    </location>
    <ligand>
        <name>Ca(2+)</name>
        <dbReference type="ChEBI" id="CHEBI:29108"/>
        <label>1</label>
    </ligand>
</feature>
<comment type="caution">
    <text evidence="8">The sequence shown here is derived from an EMBL/GenBank/DDBJ whole genome shotgun (WGS) entry which is preliminary data.</text>
</comment>
<dbReference type="SUPFAM" id="SSF47874">
    <property type="entry name" value="Annexin"/>
    <property type="match status" value="1"/>
</dbReference>
<comment type="similarity">
    <text evidence="7">Belongs to the annexin family.</text>
</comment>
<dbReference type="InterPro" id="IPR018252">
    <property type="entry name" value="Annexin_repeat_CS"/>
</dbReference>
<sequence length="330" mass="37560">MMMTQRMGSLRVPEVVPSPAEDCETLKNAFDGLGTNEEAVIKVLGHRNESQRKKIRESYQQLYNKSLIHDLHSELSGHFLNAIALWTVDPSERDAKLINDALHKKTSIFKTKKGVKDWQVIVEIACAFPPHHLVAVRQAYTSLYDCSIEEDVSFHVPLPLRKLLVSLVISYRYEKEVVDMNVAKIEAAQLHEAIQMNHLDHDYVMWILGTRNFFQLRSTFAIYKDQFSTSIDQDILKCGSGDLHTLLNVAVLCMNNPEKHFAEVIRTSILGLGTDEDSLSRAIVTRAEVDMKKVKFEYGRMYQTSVEDDVKGDTSGYYETFLLTLLGTKS</sequence>